<dbReference type="EMBL" id="JBIACJ010000001">
    <property type="protein sequence ID" value="MFE8694781.1"/>
    <property type="molecule type" value="Genomic_DNA"/>
</dbReference>
<sequence length="51" mass="6168">MFKMKKEKEVECLDDKDIMHHFMSEQIAYICVEEEEERMRAEENQTKGQAT</sequence>
<dbReference type="RefSeq" id="WP_389213743.1">
    <property type="nucleotide sequence ID" value="NZ_JBIACJ010000001.1"/>
</dbReference>
<comment type="caution">
    <text evidence="1">The sequence shown here is derived from an EMBL/GenBank/DDBJ whole genome shotgun (WGS) entry which is preliminary data.</text>
</comment>
<reference evidence="1 2" key="1">
    <citation type="submission" date="2024-08" db="EMBL/GenBank/DDBJ databases">
        <title>Two novel Cytobacillus novel species.</title>
        <authorList>
            <person name="Liu G."/>
        </authorList>
    </citation>
    <scope>NUCLEOTIDE SEQUENCE [LARGE SCALE GENOMIC DNA]</scope>
    <source>
        <strain evidence="1 2">FJAT-53684</strain>
    </source>
</reference>
<name>A0ABW6JSF7_9BACI</name>
<accession>A0ABW6JSF7</accession>
<gene>
    <name evidence="1" type="ORF">ACFYKT_00250</name>
</gene>
<organism evidence="1 2">
    <name type="scientific">Cytobacillus mangrovibacter</name>
    <dbReference type="NCBI Taxonomy" id="3299024"/>
    <lineage>
        <taxon>Bacteria</taxon>
        <taxon>Bacillati</taxon>
        <taxon>Bacillota</taxon>
        <taxon>Bacilli</taxon>
        <taxon>Bacillales</taxon>
        <taxon>Bacillaceae</taxon>
        <taxon>Cytobacillus</taxon>
    </lineage>
</organism>
<evidence type="ECO:0000313" key="2">
    <source>
        <dbReference type="Proteomes" id="UP001601058"/>
    </source>
</evidence>
<keyword evidence="2" id="KW-1185">Reference proteome</keyword>
<protein>
    <submittedName>
        <fullName evidence="1">Uncharacterized protein</fullName>
    </submittedName>
</protein>
<dbReference type="Proteomes" id="UP001601058">
    <property type="component" value="Unassembled WGS sequence"/>
</dbReference>
<proteinExistence type="predicted"/>
<evidence type="ECO:0000313" key="1">
    <source>
        <dbReference type="EMBL" id="MFE8694781.1"/>
    </source>
</evidence>